<feature type="compositionally biased region" description="Gly residues" evidence="1">
    <location>
        <begin position="45"/>
        <end position="55"/>
    </location>
</feature>
<organism evidence="2 3">
    <name type="scientific">Melipona bicolor</name>
    <dbReference type="NCBI Taxonomy" id="60889"/>
    <lineage>
        <taxon>Eukaryota</taxon>
        <taxon>Metazoa</taxon>
        <taxon>Ecdysozoa</taxon>
        <taxon>Arthropoda</taxon>
        <taxon>Hexapoda</taxon>
        <taxon>Insecta</taxon>
        <taxon>Pterygota</taxon>
        <taxon>Neoptera</taxon>
        <taxon>Endopterygota</taxon>
        <taxon>Hymenoptera</taxon>
        <taxon>Apocrita</taxon>
        <taxon>Aculeata</taxon>
        <taxon>Apoidea</taxon>
        <taxon>Anthophila</taxon>
        <taxon>Apidae</taxon>
        <taxon>Melipona</taxon>
    </lineage>
</organism>
<accession>A0AA40GE48</accession>
<feature type="region of interest" description="Disordered" evidence="1">
    <location>
        <begin position="30"/>
        <end position="67"/>
    </location>
</feature>
<reference evidence="2" key="1">
    <citation type="submission" date="2021-10" db="EMBL/GenBank/DDBJ databases">
        <title>Melipona bicolor Genome sequencing and assembly.</title>
        <authorList>
            <person name="Araujo N.S."/>
            <person name="Arias M.C."/>
        </authorList>
    </citation>
    <scope>NUCLEOTIDE SEQUENCE</scope>
    <source>
        <strain evidence="2">USP_2M_L1-L4_2017</strain>
        <tissue evidence="2">Whole body</tissue>
    </source>
</reference>
<gene>
    <name evidence="2" type="ORF">K0M31_000748</name>
</gene>
<proteinExistence type="predicted"/>
<comment type="caution">
    <text evidence="2">The sequence shown here is derived from an EMBL/GenBank/DDBJ whole genome shotgun (WGS) entry which is preliminary data.</text>
</comment>
<evidence type="ECO:0000256" key="1">
    <source>
        <dbReference type="SAM" id="MobiDB-lite"/>
    </source>
</evidence>
<feature type="compositionally biased region" description="Polar residues" evidence="1">
    <location>
        <begin position="34"/>
        <end position="43"/>
    </location>
</feature>
<evidence type="ECO:0000313" key="3">
    <source>
        <dbReference type="Proteomes" id="UP001177670"/>
    </source>
</evidence>
<protein>
    <submittedName>
        <fullName evidence="2">Uncharacterized protein</fullName>
    </submittedName>
</protein>
<keyword evidence="3" id="KW-1185">Reference proteome</keyword>
<evidence type="ECO:0000313" key="2">
    <source>
        <dbReference type="EMBL" id="KAK1136183.1"/>
    </source>
</evidence>
<dbReference type="AlphaFoldDB" id="A0AA40GE48"/>
<sequence>MRKSKLNDEIHIVVIGRYFQEETEMAASGGYRSMSGTRMSQLRGTGTGSGTGVGGCRNRSYRFRSPGAPLDRVQALSRHPAEPRLTIIDFNQLTRGGLELATSKNRAKVARKATKSNR</sequence>
<name>A0AA40GE48_9HYME</name>
<dbReference type="Proteomes" id="UP001177670">
    <property type="component" value="Unassembled WGS sequence"/>
</dbReference>
<dbReference type="EMBL" id="JAHYIQ010000001">
    <property type="protein sequence ID" value="KAK1136183.1"/>
    <property type="molecule type" value="Genomic_DNA"/>
</dbReference>